<sequence length="139" mass="15123">MTIPMVPPAPPQRPPLPDRLTALAALAAATALIRVAPLRFTLTTARLAKRAARHPATAPEAARLLAARDWAGQFFPGRAACLEMSLAAFLAVCLRGHAVDWCIGCRFDPCESHAWIEADKEPVCEPQVPDRPFHLTLRV</sequence>
<dbReference type="EMBL" id="BAAAPF010000014">
    <property type="protein sequence ID" value="GAA2112122.1"/>
    <property type="molecule type" value="Genomic_DNA"/>
</dbReference>
<evidence type="ECO:0000259" key="2">
    <source>
        <dbReference type="Pfam" id="PF13471"/>
    </source>
</evidence>
<dbReference type="InterPro" id="IPR032708">
    <property type="entry name" value="McjB_C"/>
</dbReference>
<keyword evidence="1" id="KW-0472">Membrane</keyword>
<dbReference type="InterPro" id="IPR053521">
    <property type="entry name" value="McjB-like"/>
</dbReference>
<comment type="caution">
    <text evidence="3">The sequence shown here is derived from an EMBL/GenBank/DDBJ whole genome shotgun (WGS) entry which is preliminary data.</text>
</comment>
<evidence type="ECO:0000313" key="4">
    <source>
        <dbReference type="Proteomes" id="UP001500443"/>
    </source>
</evidence>
<proteinExistence type="predicted"/>
<evidence type="ECO:0000313" key="3">
    <source>
        <dbReference type="EMBL" id="GAA2112122.1"/>
    </source>
</evidence>
<evidence type="ECO:0000256" key="1">
    <source>
        <dbReference type="SAM" id="Phobius"/>
    </source>
</evidence>
<name>A0ABN2XJN7_9ACTN</name>
<organism evidence="3 4">
    <name type="scientific">Streptomyces synnematoformans</name>
    <dbReference type="NCBI Taxonomy" id="415721"/>
    <lineage>
        <taxon>Bacteria</taxon>
        <taxon>Bacillati</taxon>
        <taxon>Actinomycetota</taxon>
        <taxon>Actinomycetes</taxon>
        <taxon>Kitasatosporales</taxon>
        <taxon>Streptomycetaceae</taxon>
        <taxon>Streptomyces</taxon>
    </lineage>
</organism>
<keyword evidence="1" id="KW-1133">Transmembrane helix</keyword>
<dbReference type="Proteomes" id="UP001500443">
    <property type="component" value="Unassembled WGS sequence"/>
</dbReference>
<keyword evidence="1" id="KW-0812">Transmembrane</keyword>
<protein>
    <recommendedName>
        <fullName evidence="2">Microcin J25-processing protein McjB C-terminal domain-containing protein</fullName>
    </recommendedName>
</protein>
<dbReference type="RefSeq" id="WP_344288273.1">
    <property type="nucleotide sequence ID" value="NZ_BAAAPF010000014.1"/>
</dbReference>
<dbReference type="Pfam" id="PF13471">
    <property type="entry name" value="Transglut_core3"/>
    <property type="match status" value="1"/>
</dbReference>
<reference evidence="3 4" key="1">
    <citation type="journal article" date="2019" name="Int. J. Syst. Evol. Microbiol.">
        <title>The Global Catalogue of Microorganisms (GCM) 10K type strain sequencing project: providing services to taxonomists for standard genome sequencing and annotation.</title>
        <authorList>
            <consortium name="The Broad Institute Genomics Platform"/>
            <consortium name="The Broad Institute Genome Sequencing Center for Infectious Disease"/>
            <person name="Wu L."/>
            <person name="Ma J."/>
        </authorList>
    </citation>
    <scope>NUCLEOTIDE SEQUENCE [LARGE SCALE GENOMIC DNA]</scope>
    <source>
        <strain evidence="3 4">JCM 15481</strain>
    </source>
</reference>
<feature type="transmembrane region" description="Helical" evidence="1">
    <location>
        <begin position="20"/>
        <end position="40"/>
    </location>
</feature>
<gene>
    <name evidence="3" type="ORF">GCM10009802_10110</name>
</gene>
<dbReference type="NCBIfam" id="NF033537">
    <property type="entry name" value="lasso_biosyn_B2"/>
    <property type="match status" value="1"/>
</dbReference>
<feature type="domain" description="Microcin J25-processing protein McjB C-terminal" evidence="2">
    <location>
        <begin position="25"/>
        <end position="133"/>
    </location>
</feature>
<accession>A0ABN2XJN7</accession>
<keyword evidence="4" id="KW-1185">Reference proteome</keyword>